<feature type="region of interest" description="Disordered" evidence="1">
    <location>
        <begin position="75"/>
        <end position="101"/>
    </location>
</feature>
<feature type="domain" description="SPOR" evidence="3">
    <location>
        <begin position="188"/>
        <end position="262"/>
    </location>
</feature>
<evidence type="ECO:0000259" key="3">
    <source>
        <dbReference type="PROSITE" id="PS51724"/>
    </source>
</evidence>
<dbReference type="OrthoDB" id="2969309at2"/>
<dbReference type="InterPro" id="IPR007730">
    <property type="entry name" value="SPOR-like_dom"/>
</dbReference>
<feature type="region of interest" description="Disordered" evidence="1">
    <location>
        <begin position="152"/>
        <end position="182"/>
    </location>
</feature>
<dbReference type="RefSeq" id="WP_160909394.1">
    <property type="nucleotide sequence ID" value="NZ_WMEQ01000004.1"/>
</dbReference>
<keyword evidence="2" id="KW-0472">Membrane</keyword>
<evidence type="ECO:0000256" key="1">
    <source>
        <dbReference type="SAM" id="MobiDB-lite"/>
    </source>
</evidence>
<feature type="transmembrane region" description="Helical" evidence="2">
    <location>
        <begin position="123"/>
        <end position="145"/>
    </location>
</feature>
<dbReference type="SUPFAM" id="SSF110997">
    <property type="entry name" value="Sporulation related repeat"/>
    <property type="match status" value="1"/>
</dbReference>
<evidence type="ECO:0000313" key="5">
    <source>
        <dbReference type="Proteomes" id="UP000468638"/>
    </source>
</evidence>
<dbReference type="PROSITE" id="PS51724">
    <property type="entry name" value="SPOR"/>
    <property type="match status" value="1"/>
</dbReference>
<dbReference type="EMBL" id="WMEQ01000004">
    <property type="protein sequence ID" value="MYL33309.1"/>
    <property type="molecule type" value="Genomic_DNA"/>
</dbReference>
<name>A0A6I5A3F3_9BACI</name>
<dbReference type="Pfam" id="PF05036">
    <property type="entry name" value="SPOR"/>
    <property type="match status" value="1"/>
</dbReference>
<feature type="compositionally biased region" description="Polar residues" evidence="1">
    <location>
        <begin position="152"/>
        <end position="161"/>
    </location>
</feature>
<accession>A0A6I5A3F3</accession>
<reference evidence="4 5" key="1">
    <citation type="submission" date="2019-11" db="EMBL/GenBank/DDBJ databases">
        <title>Genome sequences of 17 halophilic strains isolated from different environments.</title>
        <authorList>
            <person name="Furrow R.E."/>
        </authorList>
    </citation>
    <scope>NUCLEOTIDE SEQUENCE [LARGE SCALE GENOMIC DNA]</scope>
    <source>
        <strain evidence="4 5">22514_16_FS</strain>
    </source>
</reference>
<protein>
    <recommendedName>
        <fullName evidence="3">SPOR domain-containing protein</fullName>
    </recommendedName>
</protein>
<dbReference type="InterPro" id="IPR036680">
    <property type="entry name" value="SPOR-like_sf"/>
</dbReference>
<keyword evidence="2" id="KW-0812">Transmembrane</keyword>
<comment type="caution">
    <text evidence="4">The sequence shown here is derived from an EMBL/GenBank/DDBJ whole genome shotgun (WGS) entry which is preliminary data.</text>
</comment>
<gene>
    <name evidence="4" type="ORF">GLW05_06805</name>
</gene>
<keyword evidence="2" id="KW-1133">Transmembrane helix</keyword>
<evidence type="ECO:0000256" key="2">
    <source>
        <dbReference type="SAM" id="Phobius"/>
    </source>
</evidence>
<dbReference type="AlphaFoldDB" id="A0A6I5A3F3"/>
<sequence length="375" mass="42197">MTKLVFLFFGNMIGLNKPSEKRGESVDNSKKISIRINGEHTYLNRDELDKDEQVHEDIQVAQDEQASAIEDWMEEQEKKKQKHQQNKEKQGQKPSSGMNLSVLERAYPLKRKKLQFPGSWKHLVMAGMSAVFVGIILGFVMLRLFSGLEAQQSPGSEASPASTSVQSNNQTTNNSKPASSSQKQMYSFPTMKAFVVQAGIFSTKDKATTWQSDLSTKGITSYIWERDKQFYLFAGVAPSKEEGEKIATYLKAQGFDTFVKDWSVTGQEVKAAQSEGIWIEKGMNHWSTFLAPVASQIDSGKGDIANIASQITDWKKSIPGEATEKTSILATSMDQLHTSSQRFQSSKSTSSLWEMQRDLLKIWFSYEQFIKKFSS</sequence>
<dbReference type="Gene3D" id="3.30.70.1070">
    <property type="entry name" value="Sporulation related repeat"/>
    <property type="match status" value="1"/>
</dbReference>
<dbReference type="GO" id="GO:0042834">
    <property type="term" value="F:peptidoglycan binding"/>
    <property type="evidence" value="ECO:0007669"/>
    <property type="project" value="InterPro"/>
</dbReference>
<evidence type="ECO:0000313" key="4">
    <source>
        <dbReference type="EMBL" id="MYL33309.1"/>
    </source>
</evidence>
<proteinExistence type="predicted"/>
<dbReference type="Proteomes" id="UP000468638">
    <property type="component" value="Unassembled WGS sequence"/>
</dbReference>
<organism evidence="4 5">
    <name type="scientific">Pontibacillus yanchengensis</name>
    <dbReference type="NCBI Taxonomy" id="462910"/>
    <lineage>
        <taxon>Bacteria</taxon>
        <taxon>Bacillati</taxon>
        <taxon>Bacillota</taxon>
        <taxon>Bacilli</taxon>
        <taxon>Bacillales</taxon>
        <taxon>Bacillaceae</taxon>
        <taxon>Pontibacillus</taxon>
    </lineage>
</organism>
<feature type="compositionally biased region" description="Low complexity" evidence="1">
    <location>
        <begin position="162"/>
        <end position="175"/>
    </location>
</feature>